<dbReference type="EMBL" id="JABBXF010000001">
    <property type="protein sequence ID" value="NVK76124.1"/>
    <property type="molecule type" value="Genomic_DNA"/>
</dbReference>
<dbReference type="Proteomes" id="UP000587462">
    <property type="component" value="Unassembled WGS sequence"/>
</dbReference>
<dbReference type="InterPro" id="IPR039422">
    <property type="entry name" value="MarR/SlyA-like"/>
</dbReference>
<feature type="domain" description="HTH marR-type" evidence="2">
    <location>
        <begin position="45"/>
        <end position="177"/>
    </location>
</feature>
<name>A0A7Y7E5B4_STRMO</name>
<dbReference type="GO" id="GO:0006950">
    <property type="term" value="P:response to stress"/>
    <property type="evidence" value="ECO:0007669"/>
    <property type="project" value="TreeGrafter"/>
</dbReference>
<dbReference type="Gene3D" id="1.10.10.10">
    <property type="entry name" value="Winged helix-like DNA-binding domain superfamily/Winged helix DNA-binding domain"/>
    <property type="match status" value="1"/>
</dbReference>
<organism evidence="3 4">
    <name type="scientific">Streptomyces morookaense</name>
    <name type="common">Streptoverticillium morookaense</name>
    <dbReference type="NCBI Taxonomy" id="1970"/>
    <lineage>
        <taxon>Bacteria</taxon>
        <taxon>Bacillati</taxon>
        <taxon>Actinomycetota</taxon>
        <taxon>Actinomycetes</taxon>
        <taxon>Kitasatosporales</taxon>
        <taxon>Streptomycetaceae</taxon>
        <taxon>Streptomyces</taxon>
    </lineage>
</organism>
<dbReference type="PANTHER" id="PTHR33164">
    <property type="entry name" value="TRANSCRIPTIONAL REGULATOR, MARR FAMILY"/>
    <property type="match status" value="1"/>
</dbReference>
<dbReference type="PROSITE" id="PS50995">
    <property type="entry name" value="HTH_MARR_2"/>
    <property type="match status" value="1"/>
</dbReference>
<comment type="caution">
    <text evidence="3">The sequence shown here is derived from an EMBL/GenBank/DDBJ whole genome shotgun (WGS) entry which is preliminary data.</text>
</comment>
<dbReference type="Pfam" id="PF12802">
    <property type="entry name" value="MarR_2"/>
    <property type="match status" value="1"/>
</dbReference>
<evidence type="ECO:0000313" key="4">
    <source>
        <dbReference type="Proteomes" id="UP000587462"/>
    </source>
</evidence>
<reference evidence="3 4" key="1">
    <citation type="submission" date="2020-04" db="EMBL/GenBank/DDBJ databases">
        <title>Draft Genome Sequence of Streptomyces morookaense DSM 40503, an 8-azaguanine-producing strain.</title>
        <authorList>
            <person name="Qi J."/>
            <person name="Gao J.-M."/>
        </authorList>
    </citation>
    <scope>NUCLEOTIDE SEQUENCE [LARGE SCALE GENOMIC DNA]</scope>
    <source>
        <strain evidence="3 4">DSM 40503</strain>
    </source>
</reference>
<protein>
    <submittedName>
        <fullName evidence="3">Winged helix-turn-helix transcriptional regulator</fullName>
    </submittedName>
</protein>
<sequence length="186" mass="19885">MADTKTPRPGRTAARPAAQAPARNEARAAARTAAADPTPALDRIQALPSWLLNRASARGRRLVAEALARDGMRMPHHAVLSAVADLEPVAQAELGRTTGFDPKDMVGILNDLQGRDLVSRAPDPNDRRKNAITLTPEGRKRLTRLAKLGDEANEALLSALSPAERELFLALLQRVVEGEGDVVPGS</sequence>
<keyword evidence="4" id="KW-1185">Reference proteome</keyword>
<dbReference type="SMART" id="SM00347">
    <property type="entry name" value="HTH_MARR"/>
    <property type="match status" value="1"/>
</dbReference>
<evidence type="ECO:0000259" key="2">
    <source>
        <dbReference type="PROSITE" id="PS50995"/>
    </source>
</evidence>
<feature type="compositionally biased region" description="Low complexity" evidence="1">
    <location>
        <begin position="7"/>
        <end position="40"/>
    </location>
</feature>
<dbReference type="RefSeq" id="WP_171077921.1">
    <property type="nucleotide sequence ID" value="NZ_BNBU01000007.1"/>
</dbReference>
<gene>
    <name evidence="3" type="ORF">HG542_00455</name>
</gene>
<dbReference type="InterPro" id="IPR036388">
    <property type="entry name" value="WH-like_DNA-bd_sf"/>
</dbReference>
<feature type="region of interest" description="Disordered" evidence="1">
    <location>
        <begin position="1"/>
        <end position="40"/>
    </location>
</feature>
<proteinExistence type="predicted"/>
<dbReference type="GO" id="GO:0003700">
    <property type="term" value="F:DNA-binding transcription factor activity"/>
    <property type="evidence" value="ECO:0007669"/>
    <property type="project" value="InterPro"/>
</dbReference>
<accession>A0A7Y7E5B4</accession>
<dbReference type="InterPro" id="IPR036390">
    <property type="entry name" value="WH_DNA-bd_sf"/>
</dbReference>
<evidence type="ECO:0000256" key="1">
    <source>
        <dbReference type="SAM" id="MobiDB-lite"/>
    </source>
</evidence>
<dbReference type="AlphaFoldDB" id="A0A7Y7E5B4"/>
<dbReference type="PANTHER" id="PTHR33164:SF43">
    <property type="entry name" value="HTH-TYPE TRANSCRIPTIONAL REPRESSOR YETL"/>
    <property type="match status" value="1"/>
</dbReference>
<dbReference type="SUPFAM" id="SSF46785">
    <property type="entry name" value="Winged helix' DNA-binding domain"/>
    <property type="match status" value="1"/>
</dbReference>
<dbReference type="InterPro" id="IPR000835">
    <property type="entry name" value="HTH_MarR-typ"/>
</dbReference>
<evidence type="ECO:0000313" key="3">
    <source>
        <dbReference type="EMBL" id="NVK76124.1"/>
    </source>
</evidence>
<dbReference type="PRINTS" id="PR00598">
    <property type="entry name" value="HTHMARR"/>
</dbReference>